<evidence type="ECO:0000313" key="3">
    <source>
        <dbReference type="Proteomes" id="UP001242480"/>
    </source>
</evidence>
<feature type="chain" id="PRO_5047296761" description="Lipoprotein" evidence="1">
    <location>
        <begin position="24"/>
        <end position="75"/>
    </location>
</feature>
<keyword evidence="1" id="KW-0732">Signal</keyword>
<evidence type="ECO:0000313" key="2">
    <source>
        <dbReference type="EMBL" id="MDQ0470908.1"/>
    </source>
</evidence>
<feature type="signal peptide" evidence="1">
    <location>
        <begin position="1"/>
        <end position="23"/>
    </location>
</feature>
<sequence>MRSVVISALAAAGLVACVSGALAHSNPRDFYAIQRGEPTDSTTAAPLVQQPRPIVHVRHAALAARHVSAPEPAGM</sequence>
<evidence type="ECO:0000256" key="1">
    <source>
        <dbReference type="SAM" id="SignalP"/>
    </source>
</evidence>
<dbReference type="RefSeq" id="WP_307275241.1">
    <property type="nucleotide sequence ID" value="NZ_JAUSVX010000007.1"/>
</dbReference>
<name>A0ABU0JBX2_9HYPH</name>
<reference evidence="2 3" key="1">
    <citation type="submission" date="2023-07" db="EMBL/GenBank/DDBJ databases">
        <title>Genomic Encyclopedia of Type Strains, Phase IV (KMG-IV): sequencing the most valuable type-strain genomes for metagenomic binning, comparative biology and taxonomic classification.</title>
        <authorList>
            <person name="Goeker M."/>
        </authorList>
    </citation>
    <scope>NUCLEOTIDE SEQUENCE [LARGE SCALE GENOMIC DNA]</scope>
    <source>
        <strain evidence="2 3">DSM 19619</strain>
    </source>
</reference>
<dbReference type="EMBL" id="JAUSVX010000007">
    <property type="protein sequence ID" value="MDQ0470908.1"/>
    <property type="molecule type" value="Genomic_DNA"/>
</dbReference>
<protein>
    <recommendedName>
        <fullName evidence="4">Lipoprotein</fullName>
    </recommendedName>
</protein>
<keyword evidence="3" id="KW-1185">Reference proteome</keyword>
<organism evidence="2 3">
    <name type="scientific">Labrys wisconsinensis</name>
    <dbReference type="NCBI Taxonomy" id="425677"/>
    <lineage>
        <taxon>Bacteria</taxon>
        <taxon>Pseudomonadati</taxon>
        <taxon>Pseudomonadota</taxon>
        <taxon>Alphaproteobacteria</taxon>
        <taxon>Hyphomicrobiales</taxon>
        <taxon>Xanthobacteraceae</taxon>
        <taxon>Labrys</taxon>
    </lineage>
</organism>
<comment type="caution">
    <text evidence="2">The sequence shown here is derived from an EMBL/GenBank/DDBJ whole genome shotgun (WGS) entry which is preliminary data.</text>
</comment>
<proteinExistence type="predicted"/>
<evidence type="ECO:0008006" key="4">
    <source>
        <dbReference type="Google" id="ProtNLM"/>
    </source>
</evidence>
<dbReference type="PROSITE" id="PS51257">
    <property type="entry name" value="PROKAR_LIPOPROTEIN"/>
    <property type="match status" value="1"/>
</dbReference>
<accession>A0ABU0JBX2</accession>
<gene>
    <name evidence="2" type="ORF">QO011_003927</name>
</gene>
<dbReference type="Proteomes" id="UP001242480">
    <property type="component" value="Unassembled WGS sequence"/>
</dbReference>